<accession>A0A1L9UH87</accession>
<evidence type="ECO:0000256" key="1">
    <source>
        <dbReference type="SAM" id="MobiDB-lite"/>
    </source>
</evidence>
<proteinExistence type="predicted"/>
<dbReference type="EMBL" id="KV878685">
    <property type="protein sequence ID" value="OJJ70972.1"/>
    <property type="molecule type" value="Genomic_DNA"/>
</dbReference>
<dbReference type="GeneID" id="93579905"/>
<name>A0A1L9UH87_ASPBC</name>
<feature type="region of interest" description="Disordered" evidence="1">
    <location>
        <begin position="44"/>
        <end position="104"/>
    </location>
</feature>
<reference evidence="3" key="1">
    <citation type="journal article" date="2017" name="Genome Biol.">
        <title>Comparative genomics reveals high biological diversity and specific adaptations in the industrially and medically important fungal genus Aspergillus.</title>
        <authorList>
            <person name="de Vries R.P."/>
            <person name="Riley R."/>
            <person name="Wiebenga A."/>
            <person name="Aguilar-Osorio G."/>
            <person name="Amillis S."/>
            <person name="Uchima C.A."/>
            <person name="Anderluh G."/>
            <person name="Asadollahi M."/>
            <person name="Askin M."/>
            <person name="Barry K."/>
            <person name="Battaglia E."/>
            <person name="Bayram O."/>
            <person name="Benocci T."/>
            <person name="Braus-Stromeyer S.A."/>
            <person name="Caldana C."/>
            <person name="Canovas D."/>
            <person name="Cerqueira G.C."/>
            <person name="Chen F."/>
            <person name="Chen W."/>
            <person name="Choi C."/>
            <person name="Clum A."/>
            <person name="Dos Santos R.A."/>
            <person name="Damasio A.R."/>
            <person name="Diallinas G."/>
            <person name="Emri T."/>
            <person name="Fekete E."/>
            <person name="Flipphi M."/>
            <person name="Freyberg S."/>
            <person name="Gallo A."/>
            <person name="Gournas C."/>
            <person name="Habgood R."/>
            <person name="Hainaut M."/>
            <person name="Harispe M.L."/>
            <person name="Henrissat B."/>
            <person name="Hilden K.S."/>
            <person name="Hope R."/>
            <person name="Hossain A."/>
            <person name="Karabika E."/>
            <person name="Karaffa L."/>
            <person name="Karanyi Z."/>
            <person name="Krasevec N."/>
            <person name="Kuo A."/>
            <person name="Kusch H."/>
            <person name="LaButti K."/>
            <person name="Lagendijk E.L."/>
            <person name="Lapidus A."/>
            <person name="Levasseur A."/>
            <person name="Lindquist E."/>
            <person name="Lipzen A."/>
            <person name="Logrieco A.F."/>
            <person name="MacCabe A."/>
            <person name="Maekelae M.R."/>
            <person name="Malavazi I."/>
            <person name="Melin P."/>
            <person name="Meyer V."/>
            <person name="Mielnichuk N."/>
            <person name="Miskei M."/>
            <person name="Molnar A.P."/>
            <person name="Mule G."/>
            <person name="Ngan C.Y."/>
            <person name="Orejas M."/>
            <person name="Orosz E."/>
            <person name="Ouedraogo J.P."/>
            <person name="Overkamp K.M."/>
            <person name="Park H.-S."/>
            <person name="Perrone G."/>
            <person name="Piumi F."/>
            <person name="Punt P.J."/>
            <person name="Ram A.F."/>
            <person name="Ramon A."/>
            <person name="Rauscher S."/>
            <person name="Record E."/>
            <person name="Riano-Pachon D.M."/>
            <person name="Robert V."/>
            <person name="Roehrig J."/>
            <person name="Ruller R."/>
            <person name="Salamov A."/>
            <person name="Salih N.S."/>
            <person name="Samson R.A."/>
            <person name="Sandor E."/>
            <person name="Sanguinetti M."/>
            <person name="Schuetze T."/>
            <person name="Sepcic K."/>
            <person name="Shelest E."/>
            <person name="Sherlock G."/>
            <person name="Sophianopoulou V."/>
            <person name="Squina F.M."/>
            <person name="Sun H."/>
            <person name="Susca A."/>
            <person name="Todd R.B."/>
            <person name="Tsang A."/>
            <person name="Unkles S.E."/>
            <person name="van de Wiele N."/>
            <person name="van Rossen-Uffink D."/>
            <person name="Oliveira J.V."/>
            <person name="Vesth T.C."/>
            <person name="Visser J."/>
            <person name="Yu J.-H."/>
            <person name="Zhou M."/>
            <person name="Andersen M.R."/>
            <person name="Archer D.B."/>
            <person name="Baker S.E."/>
            <person name="Benoit I."/>
            <person name="Brakhage A.A."/>
            <person name="Braus G.H."/>
            <person name="Fischer R."/>
            <person name="Frisvad J.C."/>
            <person name="Goldman G.H."/>
            <person name="Houbraken J."/>
            <person name="Oakley B."/>
            <person name="Pocsi I."/>
            <person name="Scazzocchio C."/>
            <person name="Seiboth B."/>
            <person name="vanKuyk P.A."/>
            <person name="Wortman J."/>
            <person name="Dyer P.S."/>
            <person name="Grigoriev I.V."/>
        </authorList>
    </citation>
    <scope>NUCLEOTIDE SEQUENCE [LARGE SCALE GENOMIC DNA]</scope>
    <source>
        <strain evidence="3">CBS 101740 / IMI 381727 / IBT 21946</strain>
    </source>
</reference>
<dbReference type="VEuPathDB" id="FungiDB:ASPBRDRAFT_55628"/>
<feature type="compositionally biased region" description="Basic and acidic residues" evidence="1">
    <location>
        <begin position="84"/>
        <end position="96"/>
    </location>
</feature>
<dbReference type="OrthoDB" id="10525232at2759"/>
<dbReference type="AlphaFoldDB" id="A0A1L9UH87"/>
<gene>
    <name evidence="2" type="ORF">ASPBRDRAFT_55628</name>
</gene>
<feature type="region of interest" description="Disordered" evidence="1">
    <location>
        <begin position="1"/>
        <end position="29"/>
    </location>
</feature>
<feature type="compositionally biased region" description="Acidic residues" evidence="1">
    <location>
        <begin position="71"/>
        <end position="83"/>
    </location>
</feature>
<evidence type="ECO:0000313" key="3">
    <source>
        <dbReference type="Proteomes" id="UP000184499"/>
    </source>
</evidence>
<dbReference type="Proteomes" id="UP000184499">
    <property type="component" value="Unassembled WGS sequence"/>
</dbReference>
<sequence length="104" mass="11423">MKCSADPSGCLSVQTPASTGSETFPGYVPWRLEPPGFARRRFFRSSRGTSTAVRPGFRAQNSPSSIASSESEGEPEQGSEPIEDPEKIERSDELRRLSSTKMIR</sequence>
<feature type="compositionally biased region" description="Polar residues" evidence="1">
    <location>
        <begin position="11"/>
        <end position="22"/>
    </location>
</feature>
<protein>
    <submittedName>
        <fullName evidence="2">Uncharacterized protein</fullName>
    </submittedName>
</protein>
<dbReference type="RefSeq" id="XP_067478220.1">
    <property type="nucleotide sequence ID" value="XM_067627417.1"/>
</dbReference>
<evidence type="ECO:0000313" key="2">
    <source>
        <dbReference type="EMBL" id="OJJ70972.1"/>
    </source>
</evidence>
<organism evidence="2 3">
    <name type="scientific">Aspergillus brasiliensis (strain CBS 101740 / IMI 381727 / IBT 21946)</name>
    <dbReference type="NCBI Taxonomy" id="767769"/>
    <lineage>
        <taxon>Eukaryota</taxon>
        <taxon>Fungi</taxon>
        <taxon>Dikarya</taxon>
        <taxon>Ascomycota</taxon>
        <taxon>Pezizomycotina</taxon>
        <taxon>Eurotiomycetes</taxon>
        <taxon>Eurotiomycetidae</taxon>
        <taxon>Eurotiales</taxon>
        <taxon>Aspergillaceae</taxon>
        <taxon>Aspergillus</taxon>
        <taxon>Aspergillus subgen. Circumdati</taxon>
    </lineage>
</organism>
<keyword evidence="3" id="KW-1185">Reference proteome</keyword>